<dbReference type="SUPFAM" id="SSF50494">
    <property type="entry name" value="Trypsin-like serine proteases"/>
    <property type="match status" value="1"/>
</dbReference>
<dbReference type="InterPro" id="IPR001940">
    <property type="entry name" value="Peptidase_S1C"/>
</dbReference>
<evidence type="ECO:0000256" key="2">
    <source>
        <dbReference type="ARBA" id="ARBA00022670"/>
    </source>
</evidence>
<feature type="domain" description="PDZ" evidence="6">
    <location>
        <begin position="333"/>
        <end position="413"/>
    </location>
</feature>
<keyword evidence="5" id="KW-1133">Transmembrane helix</keyword>
<feature type="region of interest" description="Disordered" evidence="4">
    <location>
        <begin position="68"/>
        <end position="103"/>
    </location>
</feature>
<proteinExistence type="inferred from homology"/>
<gene>
    <name evidence="7" type="ORF">H9Q79_07965</name>
</gene>
<evidence type="ECO:0000313" key="8">
    <source>
        <dbReference type="Proteomes" id="UP000515860"/>
    </source>
</evidence>
<evidence type="ECO:0000256" key="5">
    <source>
        <dbReference type="SAM" id="Phobius"/>
    </source>
</evidence>
<dbReference type="RefSeq" id="WP_249329586.1">
    <property type="nucleotide sequence ID" value="NZ_CP060635.1"/>
</dbReference>
<sequence>MENKEDNQEKKPYSFMKEIIKKKPLDKRALLLKIAGVAAAAVAAGIIAAFVFVKMVPVAEQVLGTSEEPPKVNIPADEEPTATATPEATPTPTVVDTPQATPEPVPAIGLTEYKQLYKDMLAVAEKPKHALVTVIGITNQMDYFNQNYENQQQISGLVVADNGQDLFILTEYRIVENVERIQVTFYDGTMTDAIFQKHDANTGLAILRVALADISADTQENLEVAPLGSSYSVSQGEPILALGSPIGYSNSVAYGVITSVNNKISTLDTEYNLLTTDILGSKEGSGVLVNLDGEIVGIIAQSYSSEDKNIITGLAISQIKELIERLSNNESQAYIGIKGQDVTAQIAEKTGIPKGVLVTAVQADSPAMLSGIKEYDVIVKVGEEKISTIKQYHDSLTKLAPGQAVKVTVMRKGAEGYVEMEIDVTAGEI</sequence>
<dbReference type="Gene3D" id="2.40.10.120">
    <property type="match status" value="1"/>
</dbReference>
<dbReference type="Gene3D" id="2.30.42.10">
    <property type="match status" value="1"/>
</dbReference>
<dbReference type="AlphaFoldDB" id="A0A7G9GHA6"/>
<dbReference type="GO" id="GO:0006508">
    <property type="term" value="P:proteolysis"/>
    <property type="evidence" value="ECO:0007669"/>
    <property type="project" value="UniProtKB-KW"/>
</dbReference>
<dbReference type="InterPro" id="IPR036034">
    <property type="entry name" value="PDZ_sf"/>
</dbReference>
<keyword evidence="8" id="KW-1185">Reference proteome</keyword>
<dbReference type="SUPFAM" id="SSF50156">
    <property type="entry name" value="PDZ domain-like"/>
    <property type="match status" value="1"/>
</dbReference>
<keyword evidence="2" id="KW-0645">Protease</keyword>
<evidence type="ECO:0000256" key="3">
    <source>
        <dbReference type="ARBA" id="ARBA00022801"/>
    </source>
</evidence>
<dbReference type="PANTHER" id="PTHR22939:SF129">
    <property type="entry name" value="SERINE PROTEASE HTRA2, MITOCHONDRIAL"/>
    <property type="match status" value="1"/>
</dbReference>
<accession>A0A7G9GHA6</accession>
<name>A0A7G9GHA6_9FIRM</name>
<dbReference type="EMBL" id="CP060635">
    <property type="protein sequence ID" value="QNM10188.1"/>
    <property type="molecule type" value="Genomic_DNA"/>
</dbReference>
<evidence type="ECO:0000256" key="4">
    <source>
        <dbReference type="SAM" id="MobiDB-lite"/>
    </source>
</evidence>
<dbReference type="KEGG" id="whj:H9Q79_07965"/>
<dbReference type="SMART" id="SM00228">
    <property type="entry name" value="PDZ"/>
    <property type="match status" value="1"/>
</dbReference>
<dbReference type="InterPro" id="IPR001478">
    <property type="entry name" value="PDZ"/>
</dbReference>
<dbReference type="PRINTS" id="PR00834">
    <property type="entry name" value="PROTEASES2C"/>
</dbReference>
<keyword evidence="5" id="KW-0812">Transmembrane</keyword>
<dbReference type="Proteomes" id="UP000515860">
    <property type="component" value="Chromosome"/>
</dbReference>
<dbReference type="Pfam" id="PF13180">
    <property type="entry name" value="PDZ_2"/>
    <property type="match status" value="1"/>
</dbReference>
<dbReference type="Pfam" id="PF13365">
    <property type="entry name" value="Trypsin_2"/>
    <property type="match status" value="1"/>
</dbReference>
<keyword evidence="5" id="KW-0472">Membrane</keyword>
<comment type="similarity">
    <text evidence="1">Belongs to the peptidase S1C family.</text>
</comment>
<dbReference type="PANTHER" id="PTHR22939">
    <property type="entry name" value="SERINE PROTEASE FAMILY S1C HTRA-RELATED"/>
    <property type="match status" value="1"/>
</dbReference>
<feature type="transmembrane region" description="Helical" evidence="5">
    <location>
        <begin position="30"/>
        <end position="53"/>
    </location>
</feature>
<organism evidence="7 8">
    <name type="scientific">Wansuia hejianensis</name>
    <dbReference type="NCBI Taxonomy" id="2763667"/>
    <lineage>
        <taxon>Bacteria</taxon>
        <taxon>Bacillati</taxon>
        <taxon>Bacillota</taxon>
        <taxon>Clostridia</taxon>
        <taxon>Lachnospirales</taxon>
        <taxon>Lachnospiraceae</taxon>
        <taxon>Wansuia</taxon>
    </lineage>
</organism>
<protein>
    <submittedName>
        <fullName evidence="7">Trypsin-like peptidase domain-containing protein</fullName>
    </submittedName>
</protein>
<evidence type="ECO:0000313" key="7">
    <source>
        <dbReference type="EMBL" id="QNM10188.1"/>
    </source>
</evidence>
<evidence type="ECO:0000259" key="6">
    <source>
        <dbReference type="SMART" id="SM00228"/>
    </source>
</evidence>
<dbReference type="GO" id="GO:0004252">
    <property type="term" value="F:serine-type endopeptidase activity"/>
    <property type="evidence" value="ECO:0007669"/>
    <property type="project" value="InterPro"/>
</dbReference>
<keyword evidence="3" id="KW-0378">Hydrolase</keyword>
<dbReference type="InterPro" id="IPR009003">
    <property type="entry name" value="Peptidase_S1_PA"/>
</dbReference>
<feature type="compositionally biased region" description="Low complexity" evidence="4">
    <location>
        <begin position="81"/>
        <end position="102"/>
    </location>
</feature>
<evidence type="ECO:0000256" key="1">
    <source>
        <dbReference type="ARBA" id="ARBA00010541"/>
    </source>
</evidence>
<reference evidence="7 8" key="1">
    <citation type="submission" date="2020-08" db="EMBL/GenBank/DDBJ databases">
        <authorList>
            <person name="Liu C."/>
            <person name="Sun Q."/>
        </authorList>
    </citation>
    <scope>NUCLEOTIDE SEQUENCE [LARGE SCALE GENOMIC DNA]</scope>
    <source>
        <strain evidence="7 8">NSJ-29</strain>
    </source>
</reference>